<accession>A0A2I0J3Q7</accession>
<organism evidence="2 3">
    <name type="scientific">Punica granatum</name>
    <name type="common">Pomegranate</name>
    <dbReference type="NCBI Taxonomy" id="22663"/>
    <lineage>
        <taxon>Eukaryota</taxon>
        <taxon>Viridiplantae</taxon>
        <taxon>Streptophyta</taxon>
        <taxon>Embryophyta</taxon>
        <taxon>Tracheophyta</taxon>
        <taxon>Spermatophyta</taxon>
        <taxon>Magnoliopsida</taxon>
        <taxon>eudicotyledons</taxon>
        <taxon>Gunneridae</taxon>
        <taxon>Pentapetalae</taxon>
        <taxon>rosids</taxon>
        <taxon>malvids</taxon>
        <taxon>Myrtales</taxon>
        <taxon>Lythraceae</taxon>
        <taxon>Punica</taxon>
    </lineage>
</organism>
<proteinExistence type="predicted"/>
<feature type="region of interest" description="Disordered" evidence="1">
    <location>
        <begin position="1"/>
        <end position="56"/>
    </location>
</feature>
<gene>
    <name evidence="2" type="ORF">CRG98_029020</name>
</gene>
<dbReference type="AlphaFoldDB" id="A0A2I0J3Q7"/>
<keyword evidence="3" id="KW-1185">Reference proteome</keyword>
<evidence type="ECO:0000313" key="2">
    <source>
        <dbReference type="EMBL" id="PKI50580.1"/>
    </source>
</evidence>
<evidence type="ECO:0000313" key="3">
    <source>
        <dbReference type="Proteomes" id="UP000233551"/>
    </source>
</evidence>
<dbReference type="EMBL" id="PGOL01002095">
    <property type="protein sequence ID" value="PKI50580.1"/>
    <property type="molecule type" value="Genomic_DNA"/>
</dbReference>
<reference evidence="2 3" key="1">
    <citation type="submission" date="2017-11" db="EMBL/GenBank/DDBJ databases">
        <title>De-novo sequencing of pomegranate (Punica granatum L.) genome.</title>
        <authorList>
            <person name="Akparov Z."/>
            <person name="Amiraslanov A."/>
            <person name="Hajiyeva S."/>
            <person name="Abbasov M."/>
            <person name="Kaur K."/>
            <person name="Hamwieh A."/>
            <person name="Solovyev V."/>
            <person name="Salamov A."/>
            <person name="Braich B."/>
            <person name="Kosarev P."/>
            <person name="Mahmoud A."/>
            <person name="Hajiyev E."/>
            <person name="Babayeva S."/>
            <person name="Izzatullayeva V."/>
            <person name="Mammadov A."/>
            <person name="Mammadov A."/>
            <person name="Sharifova S."/>
            <person name="Ojaghi J."/>
            <person name="Eynullazada K."/>
            <person name="Bayramov B."/>
            <person name="Abdulazimova A."/>
            <person name="Shahmuradov I."/>
        </authorList>
    </citation>
    <scope>NUCLEOTIDE SEQUENCE [LARGE SCALE GENOMIC DNA]</scope>
    <source>
        <strain evidence="3">cv. AG2017</strain>
        <tissue evidence="2">Leaf</tissue>
    </source>
</reference>
<evidence type="ECO:0000256" key="1">
    <source>
        <dbReference type="SAM" id="MobiDB-lite"/>
    </source>
</evidence>
<name>A0A2I0J3Q7_PUNGR</name>
<protein>
    <submittedName>
        <fullName evidence="2">Uncharacterized protein</fullName>
    </submittedName>
</protein>
<sequence length="56" mass="6293">MDSRSPIEEINSTKVVQHATYSPVLEPQASPDSSTQKYLSGISRGSRPLRAQEFEW</sequence>
<dbReference type="Proteomes" id="UP000233551">
    <property type="component" value="Unassembled WGS sequence"/>
</dbReference>
<comment type="caution">
    <text evidence="2">The sequence shown here is derived from an EMBL/GenBank/DDBJ whole genome shotgun (WGS) entry which is preliminary data.</text>
</comment>